<feature type="transmembrane region" description="Helical" evidence="6">
    <location>
        <begin position="34"/>
        <end position="50"/>
    </location>
</feature>
<feature type="transmembrane region" description="Helical" evidence="6">
    <location>
        <begin position="95"/>
        <end position="116"/>
    </location>
</feature>
<evidence type="ECO:0000256" key="1">
    <source>
        <dbReference type="ARBA" id="ARBA00004651"/>
    </source>
</evidence>
<comment type="caution">
    <text evidence="7">The sequence shown here is derived from an EMBL/GenBank/DDBJ whole genome shotgun (WGS) entry which is preliminary data.</text>
</comment>
<keyword evidence="4 6" id="KW-1133">Transmembrane helix</keyword>
<evidence type="ECO:0000256" key="2">
    <source>
        <dbReference type="ARBA" id="ARBA00022475"/>
    </source>
</evidence>
<proteinExistence type="predicted"/>
<comment type="subcellular location">
    <subcellularLocation>
        <location evidence="1">Cell membrane</location>
        <topology evidence="1">Multi-pass membrane protein</topology>
    </subcellularLocation>
</comment>
<dbReference type="InterPro" id="IPR005538">
    <property type="entry name" value="LrgA/CidA"/>
</dbReference>
<evidence type="ECO:0000256" key="4">
    <source>
        <dbReference type="ARBA" id="ARBA00022989"/>
    </source>
</evidence>
<dbReference type="PANTHER" id="PTHR33931:SF2">
    <property type="entry name" value="HOLIN-LIKE PROTEIN CIDA"/>
    <property type="match status" value="1"/>
</dbReference>
<keyword evidence="8" id="KW-1185">Reference proteome</keyword>
<keyword evidence="3 6" id="KW-0812">Transmembrane</keyword>
<evidence type="ECO:0000256" key="3">
    <source>
        <dbReference type="ARBA" id="ARBA00022692"/>
    </source>
</evidence>
<dbReference type="Proteomes" id="UP000298133">
    <property type="component" value="Unassembled WGS sequence"/>
</dbReference>
<evidence type="ECO:0000256" key="6">
    <source>
        <dbReference type="SAM" id="Phobius"/>
    </source>
</evidence>
<organism evidence="7 8">
    <name type="scientific">Gammaproteobacteria bacterium LSUCC0057</name>
    <dbReference type="NCBI Taxonomy" id="2559237"/>
    <lineage>
        <taxon>Bacteria</taxon>
        <taxon>Pseudomonadati</taxon>
        <taxon>Pseudomonadota</taxon>
        <taxon>Gammaproteobacteria</taxon>
        <taxon>Cellvibrionales</taxon>
        <taxon>Porticoccaceae</taxon>
        <taxon>SAR92 clade</taxon>
    </lineage>
</organism>
<dbReference type="EMBL" id="SPIA01000002">
    <property type="protein sequence ID" value="TFH67990.1"/>
    <property type="molecule type" value="Genomic_DNA"/>
</dbReference>
<dbReference type="GO" id="GO:0005886">
    <property type="term" value="C:plasma membrane"/>
    <property type="evidence" value="ECO:0007669"/>
    <property type="project" value="UniProtKB-SubCell"/>
</dbReference>
<keyword evidence="5 6" id="KW-0472">Membrane</keyword>
<name>A0A4Y8UH34_9GAMM</name>
<sequence>MAAARLEYAGLGAADVHRGAGHCRVAVVERATAAVKYLIGTALLLLFNLLGNTAAQHWQLPLPGALIGLLLLLTALLTVARGWKRRIAPVAEPLIAHLSLLFIAPTIGAFYLTPALQSQLPMVVAVLFISTGAAMAVLIALLRWIVRGVARRRSAS</sequence>
<evidence type="ECO:0000313" key="7">
    <source>
        <dbReference type="EMBL" id="TFH67990.1"/>
    </source>
</evidence>
<gene>
    <name evidence="7" type="ORF">E3W66_07025</name>
</gene>
<dbReference type="Pfam" id="PF03788">
    <property type="entry name" value="LrgA"/>
    <property type="match status" value="1"/>
</dbReference>
<evidence type="ECO:0000256" key="5">
    <source>
        <dbReference type="ARBA" id="ARBA00023136"/>
    </source>
</evidence>
<evidence type="ECO:0008006" key="9">
    <source>
        <dbReference type="Google" id="ProtNLM"/>
    </source>
</evidence>
<protein>
    <recommendedName>
        <fullName evidence="9">CidA/LrgA family protein</fullName>
    </recommendedName>
</protein>
<evidence type="ECO:0000313" key="8">
    <source>
        <dbReference type="Proteomes" id="UP000298133"/>
    </source>
</evidence>
<keyword evidence="2" id="KW-1003">Cell membrane</keyword>
<dbReference type="AlphaFoldDB" id="A0A4Y8UH34"/>
<accession>A0A4Y8UH34</accession>
<reference evidence="7 8" key="1">
    <citation type="submission" date="2019-03" db="EMBL/GenBank/DDBJ databases">
        <title>Draft genome of Gammaproteobacteria bacterium LSUCC0057, a member of the SAR92 clade.</title>
        <authorList>
            <person name="Lanclos V.C."/>
            <person name="Doiron C."/>
            <person name="Henson M.W."/>
            <person name="Thrash J.C."/>
        </authorList>
    </citation>
    <scope>NUCLEOTIDE SEQUENCE [LARGE SCALE GENOMIC DNA]</scope>
    <source>
        <strain evidence="7 8">LSUCC0057</strain>
    </source>
</reference>
<feature type="transmembrane region" description="Helical" evidence="6">
    <location>
        <begin position="122"/>
        <end position="146"/>
    </location>
</feature>
<dbReference type="PANTHER" id="PTHR33931">
    <property type="entry name" value="HOLIN-LIKE PROTEIN CIDA-RELATED"/>
    <property type="match status" value="1"/>
</dbReference>
<feature type="transmembrane region" description="Helical" evidence="6">
    <location>
        <begin position="62"/>
        <end position="83"/>
    </location>
</feature>